<evidence type="ECO:0000313" key="2">
    <source>
        <dbReference type="EMBL" id="KAF7987141.1"/>
    </source>
</evidence>
<protein>
    <recommendedName>
        <fullName evidence="1">Transferrin-like domain-containing protein</fullName>
    </recommendedName>
</protein>
<reference evidence="2 3" key="1">
    <citation type="submission" date="2020-08" db="EMBL/GenBank/DDBJ databases">
        <title>Aphidius gifuensis genome sequencing and assembly.</title>
        <authorList>
            <person name="Du Z."/>
        </authorList>
    </citation>
    <scope>NUCLEOTIDE SEQUENCE [LARGE SCALE GENOMIC DNA]</scope>
    <source>
        <strain evidence="2">YNYX2018</strain>
        <tissue evidence="2">Adults</tissue>
    </source>
</reference>
<dbReference type="GO" id="GO:0055037">
    <property type="term" value="C:recycling endosome"/>
    <property type="evidence" value="ECO:0007669"/>
    <property type="project" value="TreeGrafter"/>
</dbReference>
<name>A0A834XJH6_APHGI</name>
<dbReference type="GO" id="GO:0005615">
    <property type="term" value="C:extracellular space"/>
    <property type="evidence" value="ECO:0007669"/>
    <property type="project" value="TreeGrafter"/>
</dbReference>
<accession>A0A834XJH6</accession>
<dbReference type="OrthoDB" id="5914301at2759"/>
<keyword evidence="3" id="KW-1185">Reference proteome</keyword>
<dbReference type="PANTHER" id="PTHR11485">
    <property type="entry name" value="TRANSFERRIN"/>
    <property type="match status" value="1"/>
</dbReference>
<feature type="domain" description="Transferrin-like" evidence="1">
    <location>
        <begin position="1"/>
        <end position="104"/>
    </location>
</feature>
<comment type="caution">
    <text evidence="2">The sequence shown here is derived from an EMBL/GenBank/DDBJ whole genome shotgun (WGS) entry which is preliminary data.</text>
</comment>
<dbReference type="Gene3D" id="3.40.190.10">
    <property type="entry name" value="Periplasmic binding protein-like II"/>
    <property type="match status" value="1"/>
</dbReference>
<gene>
    <name evidence="2" type="ORF">HCN44_001796</name>
</gene>
<organism evidence="2 3">
    <name type="scientific">Aphidius gifuensis</name>
    <name type="common">Parasitoid wasp</name>
    <dbReference type="NCBI Taxonomy" id="684658"/>
    <lineage>
        <taxon>Eukaryota</taxon>
        <taxon>Metazoa</taxon>
        <taxon>Ecdysozoa</taxon>
        <taxon>Arthropoda</taxon>
        <taxon>Hexapoda</taxon>
        <taxon>Insecta</taxon>
        <taxon>Pterygota</taxon>
        <taxon>Neoptera</taxon>
        <taxon>Endopterygota</taxon>
        <taxon>Hymenoptera</taxon>
        <taxon>Apocrita</taxon>
        <taxon>Ichneumonoidea</taxon>
        <taxon>Braconidae</taxon>
        <taxon>Aphidiinae</taxon>
        <taxon>Aphidius</taxon>
    </lineage>
</organism>
<dbReference type="Proteomes" id="UP000639338">
    <property type="component" value="Unassembled WGS sequence"/>
</dbReference>
<dbReference type="InterPro" id="IPR001156">
    <property type="entry name" value="Transferrin-like_dom"/>
</dbReference>
<sequence length="104" mass="11648">MCALCEKPEVCDYPDKYSGYEGALKCDIAWTKVLYVKRYFGLPIGKTTVSPSVEKASDYMYFCPDGTKISIDATTKPCTWAARPWQGYMANGQIKDVDAVQKVK</sequence>
<dbReference type="PANTHER" id="PTHR11485:SF57">
    <property type="entry name" value="TRANSFERRIN"/>
    <property type="match status" value="1"/>
</dbReference>
<dbReference type="SUPFAM" id="SSF53850">
    <property type="entry name" value="Periplasmic binding protein-like II"/>
    <property type="match status" value="1"/>
</dbReference>
<dbReference type="GO" id="GO:0005886">
    <property type="term" value="C:plasma membrane"/>
    <property type="evidence" value="ECO:0007669"/>
    <property type="project" value="TreeGrafter"/>
</dbReference>
<evidence type="ECO:0000259" key="1">
    <source>
        <dbReference type="PROSITE" id="PS51408"/>
    </source>
</evidence>
<proteinExistence type="predicted"/>
<dbReference type="AlphaFoldDB" id="A0A834XJH6"/>
<dbReference type="GO" id="GO:0005769">
    <property type="term" value="C:early endosome"/>
    <property type="evidence" value="ECO:0007669"/>
    <property type="project" value="TreeGrafter"/>
</dbReference>
<dbReference type="GO" id="GO:0006826">
    <property type="term" value="P:iron ion transport"/>
    <property type="evidence" value="ECO:0007669"/>
    <property type="project" value="TreeGrafter"/>
</dbReference>
<dbReference type="EMBL" id="JACMRX010000020">
    <property type="protein sequence ID" value="KAF7987141.1"/>
    <property type="molecule type" value="Genomic_DNA"/>
</dbReference>
<dbReference type="PROSITE" id="PS51408">
    <property type="entry name" value="TRANSFERRIN_LIKE_4"/>
    <property type="match status" value="1"/>
</dbReference>
<evidence type="ECO:0000313" key="3">
    <source>
        <dbReference type="Proteomes" id="UP000639338"/>
    </source>
</evidence>